<dbReference type="InterPro" id="IPR006047">
    <property type="entry name" value="GH13_cat_dom"/>
</dbReference>
<dbReference type="SMART" id="SM00642">
    <property type="entry name" value="Aamy"/>
    <property type="match status" value="1"/>
</dbReference>
<dbReference type="GO" id="GO:0009313">
    <property type="term" value="P:oligosaccharide catabolic process"/>
    <property type="evidence" value="ECO:0007669"/>
    <property type="project" value="TreeGrafter"/>
</dbReference>
<dbReference type="InterPro" id="IPR017853">
    <property type="entry name" value="GH"/>
</dbReference>
<dbReference type="Gene3D" id="3.20.20.80">
    <property type="entry name" value="Glycosidases"/>
    <property type="match status" value="1"/>
</dbReference>
<dbReference type="InterPro" id="IPR032792">
    <property type="entry name" value="AGL_glucanoTrfase"/>
</dbReference>
<proteinExistence type="predicted"/>
<dbReference type="AlphaFoldDB" id="A0A3S0MRY0"/>
<dbReference type="GO" id="GO:0004556">
    <property type="term" value="F:alpha-amylase activity"/>
    <property type="evidence" value="ECO:0007669"/>
    <property type="project" value="TreeGrafter"/>
</dbReference>
<evidence type="ECO:0000259" key="1">
    <source>
        <dbReference type="SMART" id="SM00642"/>
    </source>
</evidence>
<feature type="domain" description="Glycosyl hydrolase family 13 catalytic" evidence="1">
    <location>
        <begin position="97"/>
        <end position="540"/>
    </location>
</feature>
<dbReference type="RefSeq" id="WP_126383458.1">
    <property type="nucleotide sequence ID" value="NZ_RXYK01000001.1"/>
</dbReference>
<protein>
    <submittedName>
        <fullName evidence="2">Alpha-amylase</fullName>
    </submittedName>
</protein>
<organism evidence="2 3">
    <name type="scientific">Chlorobium phaeovibrioides</name>
    <dbReference type="NCBI Taxonomy" id="1094"/>
    <lineage>
        <taxon>Bacteria</taxon>
        <taxon>Pseudomonadati</taxon>
        <taxon>Chlorobiota</taxon>
        <taxon>Chlorobiia</taxon>
        <taxon>Chlorobiales</taxon>
        <taxon>Chlorobiaceae</taxon>
        <taxon>Chlorobium/Pelodictyon group</taxon>
        <taxon>Chlorobium</taxon>
    </lineage>
</organism>
<dbReference type="EMBL" id="RXYK01000001">
    <property type="protein sequence ID" value="RTY40077.1"/>
    <property type="molecule type" value="Genomic_DNA"/>
</dbReference>
<name>A0A3S0MRY0_CHLPH</name>
<evidence type="ECO:0000313" key="2">
    <source>
        <dbReference type="EMBL" id="RTY40077.1"/>
    </source>
</evidence>
<gene>
    <name evidence="2" type="ORF">EKD02_01380</name>
</gene>
<evidence type="ECO:0000313" key="3">
    <source>
        <dbReference type="Proteomes" id="UP000279908"/>
    </source>
</evidence>
<dbReference type="Proteomes" id="UP000279908">
    <property type="component" value="Unassembled WGS sequence"/>
</dbReference>
<dbReference type="Pfam" id="PF14701">
    <property type="entry name" value="hDGE_amylase"/>
    <property type="match status" value="1"/>
</dbReference>
<dbReference type="PANTHER" id="PTHR10357">
    <property type="entry name" value="ALPHA-AMYLASE FAMILY MEMBER"/>
    <property type="match status" value="1"/>
</dbReference>
<accession>A0A3S0MRY0</accession>
<dbReference type="PANTHER" id="PTHR10357:SF179">
    <property type="entry name" value="NEUTRAL AND BASIC AMINO ACID TRANSPORT PROTEIN RBAT"/>
    <property type="match status" value="1"/>
</dbReference>
<comment type="caution">
    <text evidence="2">The sequence shown here is derived from an EMBL/GenBank/DDBJ whole genome shotgun (WGS) entry which is preliminary data.</text>
</comment>
<reference evidence="2 3" key="1">
    <citation type="submission" date="2018-12" db="EMBL/GenBank/DDBJ databases">
        <authorList>
            <person name="Lunina O.N."/>
            <person name="Grouzdev D.S."/>
            <person name="Gorlenko V.M."/>
            <person name="Savvichev A.S."/>
        </authorList>
    </citation>
    <scope>NUCLEOTIDE SEQUENCE [LARGE SCALE GENOMIC DNA]</scope>
    <source>
        <strain evidence="2 3">BrKhr-17</strain>
    </source>
</reference>
<sequence length="636" mass="71319">METTSTIELLLNRLKALQSSAASYLVPNIWNSEETGASLQSPAPWFIGRIEEILQTGSSTPAATFPENWQKDTVVYNLFVRFGTAFDHNGDGSISEKPLPEGFRETGTLLKAIALLPYIKKLGANTVYLLPLTEIGTANRKGSLGSPYAIKDPMKLDPMLAEPALDLSPEILLKAFVEAAHLLGMRVVLEFVFRTAATDSNWIEKHPDWFYWLKNDVPQSSYGPPQFDQDTLTRIFSQVDRHELAYLPAPTEAFKEQFAPHPVTVTKTNEGIQATDANGEACRIASAFSDWPPDDRQPAWTDVTYLKMHRPEEFNYIAYNTIRMYDEALNDPESFNTGLWNEISSIIPRFQEEYGIDGAMMDMGHALPPLLKKNIVEKARATRPDFLFWDENFNPTSEIRDEGFNAVFGSLPFVINDIIYIRGLLNFLNKTGVALPFFGTGENHNTPRVPFRFPKEAAGRNYSAFIFTLAAILPTLPFIQSGMEVSEWHPVNLGLNFTDEDRTNFPPETLPLFSPAAIDWKETNTLPPLTSYIQKIIAIRSQYLDIILSGEAGSIGIPYVSHEQLFAIKRTAEGRSLLFIGNSNMHEPITGGLEFGMKTGVLEDLISRKPHSIVNHRLEATFQPGECMLFLLPTEN</sequence>
<dbReference type="SUPFAM" id="SSF51445">
    <property type="entry name" value="(Trans)glycosidases"/>
    <property type="match status" value="1"/>
</dbReference>